<name>A0A853PYN4_BACFG</name>
<proteinExistence type="predicted"/>
<reference evidence="2 3" key="1">
    <citation type="journal article" date="2016" name="PLoS ONE">
        <title>Genomic Diversity of Enterotoxigenic Strains of Bacteroides fragilis.</title>
        <authorList>
            <person name="Pierce J.V."/>
            <person name="Bernstein H.D."/>
        </authorList>
    </citation>
    <scope>NUCLEOTIDE SEQUENCE [LARGE SCALE GENOMIC DNA]</scope>
    <source>
        <strain evidence="2 3">20793-3</strain>
    </source>
</reference>
<feature type="transmembrane region" description="Helical" evidence="1">
    <location>
        <begin position="21"/>
        <end position="45"/>
    </location>
</feature>
<keyword evidence="1" id="KW-1133">Transmembrane helix</keyword>
<dbReference type="EMBL" id="LIDT01000001">
    <property type="protein sequence ID" value="OCR36893.1"/>
    <property type="molecule type" value="Genomic_DNA"/>
</dbReference>
<organism evidence="2 3">
    <name type="scientific">Bacteroides fragilis</name>
    <dbReference type="NCBI Taxonomy" id="817"/>
    <lineage>
        <taxon>Bacteria</taxon>
        <taxon>Pseudomonadati</taxon>
        <taxon>Bacteroidota</taxon>
        <taxon>Bacteroidia</taxon>
        <taxon>Bacteroidales</taxon>
        <taxon>Bacteroidaceae</taxon>
        <taxon>Bacteroides</taxon>
    </lineage>
</organism>
<evidence type="ECO:0000313" key="2">
    <source>
        <dbReference type="EMBL" id="OCR36893.1"/>
    </source>
</evidence>
<keyword evidence="1" id="KW-0812">Transmembrane</keyword>
<evidence type="ECO:0008006" key="4">
    <source>
        <dbReference type="Google" id="ProtNLM"/>
    </source>
</evidence>
<protein>
    <recommendedName>
        <fullName evidence="4">Transmembrane protein</fullName>
    </recommendedName>
</protein>
<accession>A0A853PYN4</accession>
<gene>
    <name evidence="2" type="ORF">AC094_00490</name>
</gene>
<keyword evidence="1" id="KW-0472">Membrane</keyword>
<sequence>MQNIRMFYIITWGSYSAKHPHVITLYSLLYSSGLYPFSLVLYPIYPSFS</sequence>
<comment type="caution">
    <text evidence="2">The sequence shown here is derived from an EMBL/GenBank/DDBJ whole genome shotgun (WGS) entry which is preliminary data.</text>
</comment>
<dbReference type="AlphaFoldDB" id="A0A853PYN4"/>
<evidence type="ECO:0000256" key="1">
    <source>
        <dbReference type="SAM" id="Phobius"/>
    </source>
</evidence>
<evidence type="ECO:0000313" key="3">
    <source>
        <dbReference type="Proteomes" id="UP000093197"/>
    </source>
</evidence>
<dbReference type="Proteomes" id="UP000093197">
    <property type="component" value="Unassembled WGS sequence"/>
</dbReference>